<reference evidence="3" key="1">
    <citation type="submission" date="2023-11" db="EMBL/GenBank/DDBJ databases">
        <title>Genome assemblies of two species of porcelain crab, Petrolisthes cinctipes and Petrolisthes manimaculis (Anomura: Porcellanidae).</title>
        <authorList>
            <person name="Angst P."/>
        </authorList>
    </citation>
    <scope>NUCLEOTIDE SEQUENCE</scope>
    <source>
        <strain evidence="3">PB745_02</strain>
        <tissue evidence="3">Gill</tissue>
    </source>
</reference>
<dbReference type="GO" id="GO:0031012">
    <property type="term" value="C:extracellular matrix"/>
    <property type="evidence" value="ECO:0007669"/>
    <property type="project" value="TreeGrafter"/>
</dbReference>
<evidence type="ECO:0000313" key="3">
    <source>
        <dbReference type="EMBL" id="KAK4306043.1"/>
    </source>
</evidence>
<dbReference type="EMBL" id="JAWZYT010002189">
    <property type="protein sequence ID" value="KAK4306043.1"/>
    <property type="molecule type" value="Genomic_DNA"/>
</dbReference>
<evidence type="ECO:0000313" key="4">
    <source>
        <dbReference type="Proteomes" id="UP001292094"/>
    </source>
</evidence>
<name>A0AAE1PCS3_9EUCA</name>
<dbReference type="Pfam" id="PF13306">
    <property type="entry name" value="LRR_5"/>
    <property type="match status" value="1"/>
</dbReference>
<keyword evidence="4" id="KW-1185">Reference proteome</keyword>
<sequence>MTRGQRTEDCDILPSSSTQENDGVDVHCNCMQRLTQTDLSISQLTINQTGCSDIGLELLWSDLESMVSPSRLVLVGARVFFVKPRPRPTASAAASWTPSISSVFFNNCTFEYLPSHAFRGMRLLANITFNNGYIGIVKSNAFSHLPQLKKVEISNVTMGVMESRCFNNLPALQDLHIIHSNVREMETEAVSLLSHVGQTSRCDVISDSTSLANGGGEGRNDVVGSDEGMNVVGSDEGMNVVGGSEGMTDVVGRELFTSVSNLSLPEYGSRILLFKNNIEVVSPHAITTDTFGFLIVGGNYIGHLGTEAFNMELYNECEIAAALFVGNIFGKVDKFGLAGVRGRDGMSYQTFLALSNNTFLDVSSGGFTLPPSLVIFTLKENHFDCSCDKLDWVHVSSDDENTNRQLTPKQNVVKELVQESYCLDGYTKLSTFTSTCNDDSNRSNSTNTNYTTTTTTTTTTTPPTDSSATKVTSLSMTACVLTLVFGWLLSSPSH</sequence>
<dbReference type="SUPFAM" id="SSF52058">
    <property type="entry name" value="L domain-like"/>
    <property type="match status" value="1"/>
</dbReference>
<evidence type="ECO:0000256" key="1">
    <source>
        <dbReference type="ARBA" id="ARBA00022729"/>
    </source>
</evidence>
<dbReference type="PANTHER" id="PTHR24373">
    <property type="entry name" value="SLIT RELATED LEUCINE-RICH REPEAT NEURONAL PROTEIN"/>
    <property type="match status" value="1"/>
</dbReference>
<feature type="region of interest" description="Disordered" evidence="2">
    <location>
        <begin position="437"/>
        <end position="467"/>
    </location>
</feature>
<feature type="region of interest" description="Disordered" evidence="2">
    <location>
        <begin position="1"/>
        <end position="21"/>
    </location>
</feature>
<dbReference type="InterPro" id="IPR050328">
    <property type="entry name" value="Dev_Immune_Receptor"/>
</dbReference>
<dbReference type="PANTHER" id="PTHR24373:SF387">
    <property type="entry name" value="LEUCINE-RICH REPEATS AND IMMUNOGLOBULIN-LIKE DOMAINS PROTEIN SMA-10"/>
    <property type="match status" value="1"/>
</dbReference>
<dbReference type="Proteomes" id="UP001292094">
    <property type="component" value="Unassembled WGS sequence"/>
</dbReference>
<dbReference type="InterPro" id="IPR032675">
    <property type="entry name" value="LRR_dom_sf"/>
</dbReference>
<accession>A0AAE1PCS3</accession>
<comment type="caution">
    <text evidence="3">The sequence shown here is derived from an EMBL/GenBank/DDBJ whole genome shotgun (WGS) entry which is preliminary data.</text>
</comment>
<organism evidence="3 4">
    <name type="scientific">Petrolisthes manimaculis</name>
    <dbReference type="NCBI Taxonomy" id="1843537"/>
    <lineage>
        <taxon>Eukaryota</taxon>
        <taxon>Metazoa</taxon>
        <taxon>Ecdysozoa</taxon>
        <taxon>Arthropoda</taxon>
        <taxon>Crustacea</taxon>
        <taxon>Multicrustacea</taxon>
        <taxon>Malacostraca</taxon>
        <taxon>Eumalacostraca</taxon>
        <taxon>Eucarida</taxon>
        <taxon>Decapoda</taxon>
        <taxon>Pleocyemata</taxon>
        <taxon>Anomura</taxon>
        <taxon>Galatheoidea</taxon>
        <taxon>Porcellanidae</taxon>
        <taxon>Petrolisthes</taxon>
    </lineage>
</organism>
<dbReference type="InterPro" id="IPR026906">
    <property type="entry name" value="LRR_5"/>
</dbReference>
<protein>
    <submittedName>
        <fullName evidence="3">Uncharacterized protein</fullName>
    </submittedName>
</protein>
<proteinExistence type="predicted"/>
<dbReference type="Gene3D" id="3.80.10.10">
    <property type="entry name" value="Ribonuclease Inhibitor"/>
    <property type="match status" value="2"/>
</dbReference>
<dbReference type="GO" id="GO:0005615">
    <property type="term" value="C:extracellular space"/>
    <property type="evidence" value="ECO:0007669"/>
    <property type="project" value="TreeGrafter"/>
</dbReference>
<gene>
    <name evidence="3" type="ORF">Pmani_022101</name>
</gene>
<keyword evidence="1" id="KW-0732">Signal</keyword>
<dbReference type="AlphaFoldDB" id="A0AAE1PCS3"/>
<evidence type="ECO:0000256" key="2">
    <source>
        <dbReference type="SAM" id="MobiDB-lite"/>
    </source>
</evidence>